<sequence>MAEIEWKGVIWRAAYGSLSVKELLTILKGFGPMEILEFEKPGCFRGQMSLSLSKEDVKEITLYYLEVLSGEREGQGRAALQWLKKTFKGPLFVEDPGAIQIKNSARETQLFWLKMYREGLVDAINGESNSLDLCGGGMKARDVEGAPVSGSRVLETEK</sequence>
<dbReference type="EMBL" id="BSDR01000001">
    <property type="protein sequence ID" value="GLI34024.1"/>
    <property type="molecule type" value="Genomic_DNA"/>
</dbReference>
<protein>
    <submittedName>
        <fullName evidence="1">Uncharacterized protein</fullName>
    </submittedName>
</protein>
<organism evidence="1 2">
    <name type="scientific">Desulforhabdus amnigena</name>
    <dbReference type="NCBI Taxonomy" id="40218"/>
    <lineage>
        <taxon>Bacteria</taxon>
        <taxon>Pseudomonadati</taxon>
        <taxon>Thermodesulfobacteriota</taxon>
        <taxon>Syntrophobacteria</taxon>
        <taxon>Syntrophobacterales</taxon>
        <taxon>Syntrophobacteraceae</taxon>
        <taxon>Desulforhabdus</taxon>
    </lineage>
</organism>
<evidence type="ECO:0000313" key="1">
    <source>
        <dbReference type="EMBL" id="GLI34024.1"/>
    </source>
</evidence>
<evidence type="ECO:0000313" key="2">
    <source>
        <dbReference type="Proteomes" id="UP001144372"/>
    </source>
</evidence>
<accession>A0A9W6FSG9</accession>
<dbReference type="AlphaFoldDB" id="A0A9W6FSG9"/>
<comment type="caution">
    <text evidence="1">The sequence shown here is derived from an EMBL/GenBank/DDBJ whole genome shotgun (WGS) entry which is preliminary data.</text>
</comment>
<keyword evidence="2" id="KW-1185">Reference proteome</keyword>
<dbReference type="RefSeq" id="WP_281793298.1">
    <property type="nucleotide sequence ID" value="NZ_BSDR01000001.1"/>
</dbReference>
<proteinExistence type="predicted"/>
<reference evidence="1" key="1">
    <citation type="submission" date="2022-12" db="EMBL/GenBank/DDBJ databases">
        <title>Reference genome sequencing for broad-spectrum identification of bacterial and archaeal isolates by mass spectrometry.</title>
        <authorList>
            <person name="Sekiguchi Y."/>
            <person name="Tourlousse D.M."/>
        </authorList>
    </citation>
    <scope>NUCLEOTIDE SEQUENCE</scope>
    <source>
        <strain evidence="1">ASRB1</strain>
    </source>
</reference>
<gene>
    <name evidence="1" type="ORF">DAMNIGENAA_14570</name>
</gene>
<name>A0A9W6FSG9_9BACT</name>
<dbReference type="Proteomes" id="UP001144372">
    <property type="component" value="Unassembled WGS sequence"/>
</dbReference>